<gene>
    <name evidence="12" type="ORF">XNOV1_A039938</name>
</gene>
<reference evidence="12" key="1">
    <citation type="submission" date="2023-08" db="EMBL/GenBank/DDBJ databases">
        <authorList>
            <person name="Alioto T."/>
            <person name="Alioto T."/>
            <person name="Gomez Garrido J."/>
        </authorList>
    </citation>
    <scope>NUCLEOTIDE SEQUENCE</scope>
</reference>
<name>A0AAV1EHV6_XYRNO</name>
<evidence type="ECO:0000256" key="10">
    <source>
        <dbReference type="RuleBase" id="RU367035"/>
    </source>
</evidence>
<dbReference type="EMBL" id="CAUIWU010000006">
    <property type="protein sequence ID" value="CAJ1048312.1"/>
    <property type="molecule type" value="Genomic_DNA"/>
</dbReference>
<evidence type="ECO:0000256" key="3">
    <source>
        <dbReference type="ARBA" id="ARBA00022448"/>
    </source>
</evidence>
<dbReference type="GO" id="GO:0019855">
    <property type="term" value="F:calcium channel inhibitor activity"/>
    <property type="evidence" value="ECO:0007669"/>
    <property type="project" value="TreeGrafter"/>
</dbReference>
<comment type="caution">
    <text evidence="12">The sequence shown here is derived from an EMBL/GenBank/DDBJ whole genome shotgun (WGS) entry which is preliminary data.</text>
</comment>
<comment type="domain">
    <text evidence="10">The selectivity filter, in which calcium ions are arranged in single file, is composed of two acidic rings separated by one helical turn along the central axis of the channel pore.</text>
</comment>
<keyword evidence="10" id="KW-0107">Calcium channel</keyword>
<evidence type="ECO:0000256" key="2">
    <source>
        <dbReference type="ARBA" id="ARBA00005653"/>
    </source>
</evidence>
<feature type="domain" description="Calcium uniporter protein C-terminal" evidence="11">
    <location>
        <begin position="86"/>
        <end position="286"/>
    </location>
</feature>
<keyword evidence="10" id="KW-0407">Ion channel</keyword>
<keyword evidence="6 10" id="KW-0106">Calcium</keyword>
<keyword evidence="3 10" id="KW-0813">Transport</keyword>
<evidence type="ECO:0000313" key="13">
    <source>
        <dbReference type="Proteomes" id="UP001178508"/>
    </source>
</evidence>
<keyword evidence="8 10" id="KW-0406">Ion transport</keyword>
<dbReference type="PANTHER" id="PTHR13462:SF6">
    <property type="entry name" value="CALCIUM UNIPORTER REGULATORY SUBUNIT MCUB, MITOCHONDRIAL"/>
    <property type="match status" value="1"/>
</dbReference>
<dbReference type="AlphaFoldDB" id="A0AAV1EHV6"/>
<dbReference type="PANTHER" id="PTHR13462">
    <property type="entry name" value="CALCIUM UNIPORTER PROTEIN, MITOCHONDRIAL"/>
    <property type="match status" value="1"/>
</dbReference>
<proteinExistence type="inferred from homology"/>
<comment type="subcellular location">
    <subcellularLocation>
        <location evidence="1">Membrane</location>
        <topology evidence="1">Multi-pass membrane protein</topology>
    </subcellularLocation>
    <subcellularLocation>
        <location evidence="10">Mitochondrion inner membrane</location>
        <topology evidence="10">Multi-pass membrane protein</topology>
    </subcellularLocation>
</comment>
<dbReference type="GO" id="GO:0051560">
    <property type="term" value="P:mitochondrial calcium ion homeostasis"/>
    <property type="evidence" value="ECO:0007669"/>
    <property type="project" value="UniProtKB-UniRule"/>
</dbReference>
<dbReference type="InterPro" id="IPR006769">
    <property type="entry name" value="MCU_C"/>
</dbReference>
<evidence type="ECO:0000256" key="6">
    <source>
        <dbReference type="ARBA" id="ARBA00022837"/>
    </source>
</evidence>
<evidence type="ECO:0000313" key="12">
    <source>
        <dbReference type="EMBL" id="CAJ1048312.1"/>
    </source>
</evidence>
<keyword evidence="10" id="KW-0999">Mitochondrion inner membrane</keyword>
<dbReference type="InterPro" id="IPR039055">
    <property type="entry name" value="MCU_fam"/>
</dbReference>
<feature type="transmembrane region" description="Helical" evidence="10">
    <location>
        <begin position="232"/>
        <end position="250"/>
    </location>
</feature>
<keyword evidence="9 10" id="KW-0472">Membrane</keyword>
<dbReference type="GO" id="GO:0036444">
    <property type="term" value="P:calcium import into the mitochondrion"/>
    <property type="evidence" value="ECO:0007669"/>
    <property type="project" value="TreeGrafter"/>
</dbReference>
<dbReference type="GO" id="GO:1990246">
    <property type="term" value="C:uniplex complex"/>
    <property type="evidence" value="ECO:0007669"/>
    <property type="project" value="TreeGrafter"/>
</dbReference>
<dbReference type="GO" id="GO:0015292">
    <property type="term" value="F:uniporter activity"/>
    <property type="evidence" value="ECO:0007669"/>
    <property type="project" value="UniProtKB-UniRule"/>
</dbReference>
<feature type="transmembrane region" description="Helical" evidence="10">
    <location>
        <begin position="200"/>
        <end position="226"/>
    </location>
</feature>
<comment type="similarity">
    <text evidence="2 10">Belongs to the MCU (TC 1.A.77) family.</text>
</comment>
<organism evidence="12 13">
    <name type="scientific">Xyrichtys novacula</name>
    <name type="common">Pearly razorfish</name>
    <name type="synonym">Hemipteronotus novacula</name>
    <dbReference type="NCBI Taxonomy" id="13765"/>
    <lineage>
        <taxon>Eukaryota</taxon>
        <taxon>Metazoa</taxon>
        <taxon>Chordata</taxon>
        <taxon>Craniata</taxon>
        <taxon>Vertebrata</taxon>
        <taxon>Euteleostomi</taxon>
        <taxon>Actinopterygii</taxon>
        <taxon>Neopterygii</taxon>
        <taxon>Teleostei</taxon>
        <taxon>Neoteleostei</taxon>
        <taxon>Acanthomorphata</taxon>
        <taxon>Eupercaria</taxon>
        <taxon>Labriformes</taxon>
        <taxon>Labridae</taxon>
        <taxon>Xyrichtys</taxon>
    </lineage>
</organism>
<keyword evidence="5 10" id="KW-0812">Transmembrane</keyword>
<dbReference type="Proteomes" id="UP001178508">
    <property type="component" value="Unassembled WGS sequence"/>
</dbReference>
<evidence type="ECO:0000256" key="1">
    <source>
        <dbReference type="ARBA" id="ARBA00004141"/>
    </source>
</evidence>
<keyword evidence="7 10" id="KW-1133">Transmembrane helix</keyword>
<keyword evidence="13" id="KW-1185">Reference proteome</keyword>
<dbReference type="Pfam" id="PF04678">
    <property type="entry name" value="MCU"/>
    <property type="match status" value="1"/>
</dbReference>
<evidence type="ECO:0000256" key="8">
    <source>
        <dbReference type="ARBA" id="ARBA00023065"/>
    </source>
</evidence>
<sequence length="317" mass="36340">MLVSRFLCRFSPGCVRLRIYPPSSVWSSGLVSSYSSQPPSKDAYLHYSFGRPVLSLRLPAGQQCRFTLTPMLTTVGDLLQNITAKDPGVHTTSLLNGDGQRISSCTFMETVLNKDFQLVINDVTHNVRSLGQESSHEHVLGVDDMKYVVRLLHSALNLPQQQLIQHRELLTRQETLRQQLQPLEKARMEMAKEADAKTSVLGWVGLAYLSFQGGFLAYLTWFVFPWDVMEPVTYFITYATSMIFLSYYILTRQDFIYPKARDRQFLHFFHRSASHQKFNVQKYNELRTELAKVEADLGRLRSIILPPSDQNQPQNSP</sequence>
<protein>
    <recommendedName>
        <fullName evidence="10">Calcium uniporter protein</fullName>
    </recommendedName>
</protein>
<evidence type="ECO:0000256" key="4">
    <source>
        <dbReference type="ARBA" id="ARBA00022568"/>
    </source>
</evidence>
<comment type="function">
    <text evidence="10">Mitochondrial inner membrane calcium uniporter that mediates calcium uptake into mitochondria. Mitochondrial calcium homeostasis plays key roles in cellular physiology and regulates cell bioenergetics, cytoplasmic calcium signals and activation of cell death pathways.</text>
</comment>
<dbReference type="GO" id="GO:0005262">
    <property type="term" value="F:calcium channel activity"/>
    <property type="evidence" value="ECO:0007669"/>
    <property type="project" value="UniProtKB-UniRule"/>
</dbReference>
<evidence type="ECO:0000259" key="11">
    <source>
        <dbReference type="Pfam" id="PF04678"/>
    </source>
</evidence>
<evidence type="ECO:0000256" key="9">
    <source>
        <dbReference type="ARBA" id="ARBA00023136"/>
    </source>
</evidence>
<accession>A0AAV1EHV6</accession>
<evidence type="ECO:0000256" key="7">
    <source>
        <dbReference type="ARBA" id="ARBA00022989"/>
    </source>
</evidence>
<evidence type="ECO:0000256" key="5">
    <source>
        <dbReference type="ARBA" id="ARBA00022692"/>
    </source>
</evidence>
<keyword evidence="10" id="KW-0496">Mitochondrion</keyword>
<keyword evidence="4 10" id="KW-0109">Calcium transport</keyword>